<accession>A0A0F9TWQ5</accession>
<gene>
    <name evidence="2" type="ORF">LCGC14_0679180</name>
</gene>
<feature type="transmembrane region" description="Helical" evidence="1">
    <location>
        <begin position="6"/>
        <end position="25"/>
    </location>
</feature>
<protein>
    <submittedName>
        <fullName evidence="2">Uncharacterized protein</fullName>
    </submittedName>
</protein>
<keyword evidence="1" id="KW-1133">Transmembrane helix</keyword>
<organism evidence="2">
    <name type="scientific">marine sediment metagenome</name>
    <dbReference type="NCBI Taxonomy" id="412755"/>
    <lineage>
        <taxon>unclassified sequences</taxon>
        <taxon>metagenomes</taxon>
        <taxon>ecological metagenomes</taxon>
    </lineage>
</organism>
<feature type="transmembrane region" description="Helical" evidence="1">
    <location>
        <begin position="140"/>
        <end position="162"/>
    </location>
</feature>
<feature type="transmembrane region" description="Helical" evidence="1">
    <location>
        <begin position="174"/>
        <end position="197"/>
    </location>
</feature>
<feature type="transmembrane region" description="Helical" evidence="1">
    <location>
        <begin position="68"/>
        <end position="92"/>
    </location>
</feature>
<name>A0A0F9TWQ5_9ZZZZ</name>
<keyword evidence="1" id="KW-0812">Transmembrane</keyword>
<feature type="transmembrane region" description="Helical" evidence="1">
    <location>
        <begin position="104"/>
        <end position="128"/>
    </location>
</feature>
<feature type="transmembrane region" description="Helical" evidence="1">
    <location>
        <begin position="203"/>
        <end position="222"/>
    </location>
</feature>
<evidence type="ECO:0000256" key="1">
    <source>
        <dbReference type="SAM" id="Phobius"/>
    </source>
</evidence>
<dbReference type="AlphaFoldDB" id="A0A0F9TWQ5"/>
<sequence>MIPISIFPMIISIVISTIGIIYIYLNRENYGTLLNVSLNILLYLFLGVIFSILYVFSAHTDLTIKTALLIWKISIIFWMISISILSIVQVAGIRFQNLIPRSSIFYALLGGFIISQLYLSNSIGIFAGNDFHYYFVFNNWLLLFSLISYNIIIVSIMCYNFISNFSSFRDKQAGRNLGFLTTHFTLIIFIYTLHLIFQSIIFRYLYLTFFLIGSFIATYNIFKRPTLFFELTNKIFDFIIFHKSGILLYSYNFETGKETDESLLKGSILIGINHILSNFITKKDQLKLIKMKERDIVFEYDNTHGYAILLTTNHRNNFIEKAVSSFMDKFTELNKEKLKNMKGLIDISEFKNAKELILANFDPYISKDSQTKN</sequence>
<dbReference type="Gene3D" id="3.30.450.70">
    <property type="match status" value="1"/>
</dbReference>
<comment type="caution">
    <text evidence="2">The sequence shown here is derived from an EMBL/GenBank/DDBJ whole genome shotgun (WGS) entry which is preliminary data.</text>
</comment>
<feature type="transmembrane region" description="Helical" evidence="1">
    <location>
        <begin position="32"/>
        <end position="56"/>
    </location>
</feature>
<evidence type="ECO:0000313" key="2">
    <source>
        <dbReference type="EMBL" id="KKN45813.1"/>
    </source>
</evidence>
<keyword evidence="1" id="KW-0472">Membrane</keyword>
<proteinExistence type="predicted"/>
<reference evidence="2" key="1">
    <citation type="journal article" date="2015" name="Nature">
        <title>Complex archaea that bridge the gap between prokaryotes and eukaryotes.</title>
        <authorList>
            <person name="Spang A."/>
            <person name="Saw J.H."/>
            <person name="Jorgensen S.L."/>
            <person name="Zaremba-Niedzwiedzka K."/>
            <person name="Martijn J."/>
            <person name="Lind A.E."/>
            <person name="van Eijk R."/>
            <person name="Schleper C."/>
            <person name="Guy L."/>
            <person name="Ettema T.J."/>
        </authorList>
    </citation>
    <scope>NUCLEOTIDE SEQUENCE</scope>
</reference>
<dbReference type="EMBL" id="LAZR01001365">
    <property type="protein sequence ID" value="KKN45813.1"/>
    <property type="molecule type" value="Genomic_DNA"/>
</dbReference>